<proteinExistence type="predicted"/>
<dbReference type="PANTHER" id="PTHR20930:SF0">
    <property type="entry name" value="PROTEIN ILRUN"/>
    <property type="match status" value="1"/>
</dbReference>
<evidence type="ECO:0000256" key="1">
    <source>
        <dbReference type="ARBA" id="ARBA00022723"/>
    </source>
</evidence>
<dbReference type="CDD" id="cd05992">
    <property type="entry name" value="PB1"/>
    <property type="match status" value="1"/>
</dbReference>
<dbReference type="InterPro" id="IPR053793">
    <property type="entry name" value="PB1-like"/>
</dbReference>
<dbReference type="Gene3D" id="3.30.60.90">
    <property type="match status" value="1"/>
</dbReference>
<protein>
    <recommendedName>
        <fullName evidence="9">ZZ-type domain-containing protein</fullName>
    </recommendedName>
</protein>
<evidence type="ECO:0000313" key="8">
    <source>
        <dbReference type="Proteomes" id="UP001295684"/>
    </source>
</evidence>
<dbReference type="CDD" id="cd02340">
    <property type="entry name" value="ZZ_NBR1_like"/>
    <property type="match status" value="1"/>
</dbReference>
<evidence type="ECO:0000256" key="4">
    <source>
        <dbReference type="PROSITE-ProRule" id="PRU00228"/>
    </source>
</evidence>
<dbReference type="Pfam" id="PF00569">
    <property type="entry name" value="ZZ"/>
    <property type="match status" value="1"/>
</dbReference>
<feature type="domain" description="ZZ-type" evidence="5">
    <location>
        <begin position="200"/>
        <end position="250"/>
    </location>
</feature>
<feature type="domain" description="PB1" evidence="6">
    <location>
        <begin position="8"/>
        <end position="87"/>
    </location>
</feature>
<accession>A0AAD1XE48</accession>
<reference evidence="7" key="1">
    <citation type="submission" date="2023-07" db="EMBL/GenBank/DDBJ databases">
        <authorList>
            <consortium name="AG Swart"/>
            <person name="Singh M."/>
            <person name="Singh A."/>
            <person name="Seah K."/>
            <person name="Emmerich C."/>
        </authorList>
    </citation>
    <scope>NUCLEOTIDE SEQUENCE</scope>
    <source>
        <strain evidence="7">DP1</strain>
    </source>
</reference>
<dbReference type="InterPro" id="IPR000270">
    <property type="entry name" value="PB1_dom"/>
</dbReference>
<name>A0AAD1XE48_EUPCR</name>
<dbReference type="PROSITE" id="PS01357">
    <property type="entry name" value="ZF_ZZ_1"/>
    <property type="match status" value="1"/>
</dbReference>
<evidence type="ECO:0000259" key="5">
    <source>
        <dbReference type="PROSITE" id="PS50135"/>
    </source>
</evidence>
<dbReference type="Gene3D" id="2.60.40.10">
    <property type="entry name" value="Immunoglobulins"/>
    <property type="match status" value="1"/>
</dbReference>
<comment type="caution">
    <text evidence="7">The sequence shown here is derived from an EMBL/GenBank/DDBJ whole genome shotgun (WGS) entry which is preliminary data.</text>
</comment>
<dbReference type="SMART" id="SM00666">
    <property type="entry name" value="PB1"/>
    <property type="match status" value="1"/>
</dbReference>
<evidence type="ECO:0000259" key="6">
    <source>
        <dbReference type="PROSITE" id="PS51745"/>
    </source>
</evidence>
<dbReference type="EMBL" id="CAMPGE010008882">
    <property type="protein sequence ID" value="CAI2367767.1"/>
    <property type="molecule type" value="Genomic_DNA"/>
</dbReference>
<dbReference type="PANTHER" id="PTHR20930">
    <property type="entry name" value="OVARIAN CARCINOMA ANTIGEN CA125-RELATED"/>
    <property type="match status" value="1"/>
</dbReference>
<dbReference type="InterPro" id="IPR043145">
    <property type="entry name" value="Znf_ZZ_sf"/>
</dbReference>
<evidence type="ECO:0000256" key="3">
    <source>
        <dbReference type="ARBA" id="ARBA00022833"/>
    </source>
</evidence>
<evidence type="ECO:0000256" key="2">
    <source>
        <dbReference type="ARBA" id="ARBA00022771"/>
    </source>
</evidence>
<evidence type="ECO:0008006" key="9">
    <source>
        <dbReference type="Google" id="ProtNLM"/>
    </source>
</evidence>
<keyword evidence="8" id="KW-1185">Reference proteome</keyword>
<keyword evidence="2 4" id="KW-0863">Zinc-finger</keyword>
<dbReference type="InterPro" id="IPR032350">
    <property type="entry name" value="Nbr1_FW"/>
</dbReference>
<dbReference type="SUPFAM" id="SSF54277">
    <property type="entry name" value="CAD &amp; PB1 domains"/>
    <property type="match status" value="1"/>
</dbReference>
<dbReference type="InterPro" id="IPR013783">
    <property type="entry name" value="Ig-like_fold"/>
</dbReference>
<dbReference type="SUPFAM" id="SSF57850">
    <property type="entry name" value="RING/U-box"/>
    <property type="match status" value="1"/>
</dbReference>
<dbReference type="InterPro" id="IPR000433">
    <property type="entry name" value="Znf_ZZ"/>
</dbReference>
<sequence>MSKTSREPIKVKLSFNGETRKISSAHSFNELHDTICQMFGLQPDSFSIKYKDDEDLITIDGQDSFLIAIEDFDSSGSACVKFYIFEDNTGVEYSVINQSEVHGATKPIPDTSVVGKIEAKQENVNTVFEKCITNSHCIEKQNAEKKLKEDDLEIIDNCQKPRVKSINTIQNVSKTNQLEERKSTPINESRRFICGDESIHQSFLCDGCEMRPIVGPRFNCLICDDYDLCHKCNKTKHQCHPMIKFNSHNDFMSFVLNLKDTYKHIKANRSEVAIDLDDSSDVLITDKDSLIPPIQNKIKTVTDYDGKIIHSKPKTDHTLKPNQESICINFTVKNTGSQEWPSAFMIYLLKCSDPLVNSADFKELIKFNPVFDAKVKPGSSTSIEVVLQLPKFSGKLTYTFAMHTMNYITFGEPFEFTLISNDNPSKKVANPQTKNPPHSKFIWRIHKEYLRTGQSSLTS</sequence>
<dbReference type="Pfam" id="PF16158">
    <property type="entry name" value="N_BRCA1_IG"/>
    <property type="match status" value="1"/>
</dbReference>
<dbReference type="Pfam" id="PF00564">
    <property type="entry name" value="PB1"/>
    <property type="match status" value="1"/>
</dbReference>
<gene>
    <name evidence="7" type="ORF">ECRASSUSDP1_LOCUS9055</name>
</gene>
<dbReference type="GO" id="GO:0008270">
    <property type="term" value="F:zinc ion binding"/>
    <property type="evidence" value="ECO:0007669"/>
    <property type="project" value="UniProtKB-KW"/>
</dbReference>
<evidence type="ECO:0000313" key="7">
    <source>
        <dbReference type="EMBL" id="CAI2367767.1"/>
    </source>
</evidence>
<keyword evidence="1" id="KW-0479">Metal-binding</keyword>
<dbReference type="PROSITE" id="PS50135">
    <property type="entry name" value="ZF_ZZ_2"/>
    <property type="match status" value="1"/>
</dbReference>
<dbReference type="SMART" id="SM00291">
    <property type="entry name" value="ZnF_ZZ"/>
    <property type="match status" value="1"/>
</dbReference>
<dbReference type="AlphaFoldDB" id="A0AAD1XE48"/>
<keyword evidence="3" id="KW-0862">Zinc</keyword>
<dbReference type="Gene3D" id="3.10.20.90">
    <property type="entry name" value="Phosphatidylinositol 3-kinase Catalytic Subunit, Chain A, domain 1"/>
    <property type="match status" value="1"/>
</dbReference>
<organism evidence="7 8">
    <name type="scientific">Euplotes crassus</name>
    <dbReference type="NCBI Taxonomy" id="5936"/>
    <lineage>
        <taxon>Eukaryota</taxon>
        <taxon>Sar</taxon>
        <taxon>Alveolata</taxon>
        <taxon>Ciliophora</taxon>
        <taxon>Intramacronucleata</taxon>
        <taxon>Spirotrichea</taxon>
        <taxon>Hypotrichia</taxon>
        <taxon>Euplotida</taxon>
        <taxon>Euplotidae</taxon>
        <taxon>Moneuplotes</taxon>
    </lineage>
</organism>
<dbReference type="Proteomes" id="UP001295684">
    <property type="component" value="Unassembled WGS sequence"/>
</dbReference>
<dbReference type="PROSITE" id="PS51745">
    <property type="entry name" value="PB1"/>
    <property type="match status" value="1"/>
</dbReference>